<organism evidence="2 3">
    <name type="scientific">Chitinophaga japonensis</name>
    <name type="common">Flexibacter japonensis</name>
    <dbReference type="NCBI Taxonomy" id="104662"/>
    <lineage>
        <taxon>Bacteria</taxon>
        <taxon>Pseudomonadati</taxon>
        <taxon>Bacteroidota</taxon>
        <taxon>Chitinophagia</taxon>
        <taxon>Chitinophagales</taxon>
        <taxon>Chitinophagaceae</taxon>
        <taxon>Chitinophaga</taxon>
    </lineage>
</organism>
<evidence type="ECO:0000313" key="3">
    <source>
        <dbReference type="Proteomes" id="UP000316778"/>
    </source>
</evidence>
<feature type="domain" description="N-acetyltransferase" evidence="1">
    <location>
        <begin position="11"/>
        <end position="172"/>
    </location>
</feature>
<dbReference type="RefSeq" id="WP_145718755.1">
    <property type="nucleotide sequence ID" value="NZ_BAAAFY010000006.1"/>
</dbReference>
<proteinExistence type="predicted"/>
<dbReference type="OrthoDB" id="9811523at2"/>
<dbReference type="InterPro" id="IPR000182">
    <property type="entry name" value="GNAT_dom"/>
</dbReference>
<sequence>MLPPVIKTTRFTLKPYERHDEDAFIEICLDKEAQRFMNGGLTRDESEERSLFRKIFDIYADHGKRWCWIWGIYEDNKLCGHFELKETEHTAADELEIVYMVHPAERRRGVMSEVLHTIKNKQPGWNKAIIATTSLDNDVSIALLHKWGVEKQEIITAPDTLEQYYKFCLRRY</sequence>
<dbReference type="InterPro" id="IPR051531">
    <property type="entry name" value="N-acetyltransferase"/>
</dbReference>
<dbReference type="AlphaFoldDB" id="A0A562SMX0"/>
<dbReference type="PANTHER" id="PTHR43792">
    <property type="entry name" value="GNAT FAMILY, PUTATIVE (AFU_ORTHOLOGUE AFUA_3G00765)-RELATED-RELATED"/>
    <property type="match status" value="1"/>
</dbReference>
<gene>
    <name evidence="2" type="ORF">LX66_5132</name>
</gene>
<keyword evidence="3" id="KW-1185">Reference proteome</keyword>
<dbReference type="SUPFAM" id="SSF55729">
    <property type="entry name" value="Acyl-CoA N-acyltransferases (Nat)"/>
    <property type="match status" value="1"/>
</dbReference>
<name>A0A562SMX0_CHIJA</name>
<evidence type="ECO:0000259" key="1">
    <source>
        <dbReference type="PROSITE" id="PS51186"/>
    </source>
</evidence>
<dbReference type="Proteomes" id="UP000316778">
    <property type="component" value="Unassembled WGS sequence"/>
</dbReference>
<dbReference type="Pfam" id="PF13302">
    <property type="entry name" value="Acetyltransf_3"/>
    <property type="match status" value="1"/>
</dbReference>
<keyword evidence="2" id="KW-0808">Transferase</keyword>
<comment type="caution">
    <text evidence="2">The sequence shown here is derived from an EMBL/GenBank/DDBJ whole genome shotgun (WGS) entry which is preliminary data.</text>
</comment>
<protein>
    <submittedName>
        <fullName evidence="2">RimJ/RimL family protein N-acetyltransferase</fullName>
    </submittedName>
</protein>
<dbReference type="InterPro" id="IPR016181">
    <property type="entry name" value="Acyl_CoA_acyltransferase"/>
</dbReference>
<dbReference type="PROSITE" id="PS51186">
    <property type="entry name" value="GNAT"/>
    <property type="match status" value="1"/>
</dbReference>
<dbReference type="PANTHER" id="PTHR43792:SF1">
    <property type="entry name" value="N-ACETYLTRANSFERASE DOMAIN-CONTAINING PROTEIN"/>
    <property type="match status" value="1"/>
</dbReference>
<reference evidence="2 3" key="1">
    <citation type="journal article" date="2013" name="Stand. Genomic Sci.">
        <title>Genomic Encyclopedia of Type Strains, Phase I: The one thousand microbial genomes (KMG-I) project.</title>
        <authorList>
            <person name="Kyrpides N.C."/>
            <person name="Woyke T."/>
            <person name="Eisen J.A."/>
            <person name="Garrity G."/>
            <person name="Lilburn T.G."/>
            <person name="Beck B.J."/>
            <person name="Whitman W.B."/>
            <person name="Hugenholtz P."/>
            <person name="Klenk H.P."/>
        </authorList>
    </citation>
    <scope>NUCLEOTIDE SEQUENCE [LARGE SCALE GENOMIC DNA]</scope>
    <source>
        <strain evidence="2 3">DSM 13484</strain>
    </source>
</reference>
<dbReference type="Gene3D" id="3.40.630.30">
    <property type="match status" value="1"/>
</dbReference>
<dbReference type="EMBL" id="VLLG01000006">
    <property type="protein sequence ID" value="TWI82558.1"/>
    <property type="molecule type" value="Genomic_DNA"/>
</dbReference>
<dbReference type="GO" id="GO:0016747">
    <property type="term" value="F:acyltransferase activity, transferring groups other than amino-acyl groups"/>
    <property type="evidence" value="ECO:0007669"/>
    <property type="project" value="InterPro"/>
</dbReference>
<accession>A0A562SMX0</accession>
<evidence type="ECO:0000313" key="2">
    <source>
        <dbReference type="EMBL" id="TWI82558.1"/>
    </source>
</evidence>